<evidence type="ECO:0000313" key="10">
    <source>
        <dbReference type="Proteomes" id="UP000053097"/>
    </source>
</evidence>
<evidence type="ECO:0000256" key="7">
    <source>
        <dbReference type="ARBA" id="ARBA00023180"/>
    </source>
</evidence>
<reference evidence="8 10" key="1">
    <citation type="journal article" date="2014" name="Curr. Biol.">
        <title>The genome of the clonal raider ant Cerapachys biroi.</title>
        <authorList>
            <person name="Oxley P.R."/>
            <person name="Ji L."/>
            <person name="Fetter-Pruneda I."/>
            <person name="McKenzie S.K."/>
            <person name="Li C."/>
            <person name="Hu H."/>
            <person name="Zhang G."/>
            <person name="Kronauer D.J."/>
        </authorList>
    </citation>
    <scope>NUCLEOTIDE SEQUENCE [LARGE SCALE GENOMIC DNA]</scope>
</reference>
<reference evidence="9" key="3">
    <citation type="submission" date="2018-07" db="EMBL/GenBank/DDBJ databases">
        <authorList>
            <person name="Mckenzie S.K."/>
            <person name="Kronauer D.J.C."/>
        </authorList>
    </citation>
    <scope>NUCLEOTIDE SEQUENCE</scope>
    <source>
        <strain evidence="9">Clonal line C1</strain>
    </source>
</reference>
<dbReference type="InterPro" id="IPR033379">
    <property type="entry name" value="Acid_Pase_AS"/>
</dbReference>
<dbReference type="EMBL" id="KK107295">
    <property type="protein sequence ID" value="EZA53021.1"/>
    <property type="molecule type" value="Genomic_DNA"/>
</dbReference>
<reference evidence="9" key="2">
    <citation type="journal article" date="2018" name="Genome Res.">
        <title>The genomic architecture and molecular evolution of ant odorant receptors.</title>
        <authorList>
            <person name="McKenzie S.K."/>
            <person name="Kronauer D.J.C."/>
        </authorList>
    </citation>
    <scope>NUCLEOTIDE SEQUENCE [LARGE SCALE GENOMIC DNA]</scope>
    <source>
        <strain evidence="9">Clonal line C1</strain>
    </source>
</reference>
<evidence type="ECO:0000256" key="1">
    <source>
        <dbReference type="ARBA" id="ARBA00000032"/>
    </source>
</evidence>
<name>A0A026WBJ4_OOCBI</name>
<dbReference type="Proteomes" id="UP000053097">
    <property type="component" value="Unassembled WGS sequence"/>
</dbReference>
<keyword evidence="7" id="KW-0325">Glycoprotein</keyword>
<dbReference type="EMBL" id="QOIP01000003">
    <property type="protein sequence ID" value="RLU24853.1"/>
    <property type="molecule type" value="Genomic_DNA"/>
</dbReference>
<dbReference type="Pfam" id="PF00328">
    <property type="entry name" value="His_Phos_2"/>
    <property type="match status" value="1"/>
</dbReference>
<dbReference type="PANTHER" id="PTHR11567:SF211">
    <property type="entry name" value="PROSTATIC ACID PHOSPHATASE"/>
    <property type="match status" value="1"/>
</dbReference>
<protein>
    <recommendedName>
        <fullName evidence="3">acid phosphatase</fullName>
        <ecNumber evidence="3">3.1.3.2</ecNumber>
    </recommendedName>
</protein>
<evidence type="ECO:0000313" key="8">
    <source>
        <dbReference type="EMBL" id="EZA53021.1"/>
    </source>
</evidence>
<evidence type="ECO:0000256" key="2">
    <source>
        <dbReference type="ARBA" id="ARBA00005375"/>
    </source>
</evidence>
<comment type="catalytic activity">
    <reaction evidence="1">
        <text>a phosphate monoester + H2O = an alcohol + phosphate</text>
        <dbReference type="Rhea" id="RHEA:15017"/>
        <dbReference type="ChEBI" id="CHEBI:15377"/>
        <dbReference type="ChEBI" id="CHEBI:30879"/>
        <dbReference type="ChEBI" id="CHEBI:43474"/>
        <dbReference type="ChEBI" id="CHEBI:67140"/>
        <dbReference type="EC" id="3.1.3.2"/>
    </reaction>
</comment>
<dbReference type="InterPro" id="IPR000560">
    <property type="entry name" value="His_Pase_clade-2"/>
</dbReference>
<dbReference type="SUPFAM" id="SSF53254">
    <property type="entry name" value="Phosphoglycerate mutase-like"/>
    <property type="match status" value="1"/>
</dbReference>
<evidence type="ECO:0000313" key="9">
    <source>
        <dbReference type="EMBL" id="RLU24853.1"/>
    </source>
</evidence>
<keyword evidence="5" id="KW-0378">Hydrolase</keyword>
<keyword evidence="6" id="KW-1015">Disulfide bond</keyword>
<accession>A0A026WBJ4</accession>
<dbReference type="AlphaFoldDB" id="A0A026WBJ4"/>
<dbReference type="InterPro" id="IPR050645">
    <property type="entry name" value="Histidine_acid_phosphatase"/>
</dbReference>
<evidence type="ECO:0000256" key="5">
    <source>
        <dbReference type="ARBA" id="ARBA00022801"/>
    </source>
</evidence>
<dbReference type="PROSITE" id="PS00616">
    <property type="entry name" value="HIS_ACID_PHOSPHAT_1"/>
    <property type="match status" value="1"/>
</dbReference>
<dbReference type="EC" id="3.1.3.2" evidence="3"/>
<dbReference type="Proteomes" id="UP000279307">
    <property type="component" value="Chromosome 3"/>
</dbReference>
<dbReference type="OrthoDB" id="10257284at2759"/>
<evidence type="ECO:0000256" key="3">
    <source>
        <dbReference type="ARBA" id="ARBA00012646"/>
    </source>
</evidence>
<organism evidence="8 10">
    <name type="scientific">Ooceraea biroi</name>
    <name type="common">Clonal raider ant</name>
    <name type="synonym">Cerapachys biroi</name>
    <dbReference type="NCBI Taxonomy" id="2015173"/>
    <lineage>
        <taxon>Eukaryota</taxon>
        <taxon>Metazoa</taxon>
        <taxon>Ecdysozoa</taxon>
        <taxon>Arthropoda</taxon>
        <taxon>Hexapoda</taxon>
        <taxon>Insecta</taxon>
        <taxon>Pterygota</taxon>
        <taxon>Neoptera</taxon>
        <taxon>Endopterygota</taxon>
        <taxon>Hymenoptera</taxon>
        <taxon>Apocrita</taxon>
        <taxon>Aculeata</taxon>
        <taxon>Formicoidea</taxon>
        <taxon>Formicidae</taxon>
        <taxon>Dorylinae</taxon>
        <taxon>Ooceraea</taxon>
    </lineage>
</organism>
<dbReference type="Gene3D" id="3.40.50.1240">
    <property type="entry name" value="Phosphoglycerate mutase-like"/>
    <property type="match status" value="1"/>
</dbReference>
<dbReference type="CDD" id="cd07061">
    <property type="entry name" value="HP_HAP_like"/>
    <property type="match status" value="1"/>
</dbReference>
<dbReference type="GO" id="GO:0003993">
    <property type="term" value="F:acid phosphatase activity"/>
    <property type="evidence" value="ECO:0007669"/>
    <property type="project" value="UniProtKB-EC"/>
</dbReference>
<sequence length="405" mass="46587">MFLFRVLDSYLSILLVISLNGILVLAVEPELKLVNVVFRHGDRTPDNNGHELYPTDPYLNYSFYPTGLGQLTLAGKMREYTLGQVLRDRYNKFLGDVYVPNEALGHSSNYDRTKMSLQLVLAGLFPPVDKLQRWNPNLNWQPIPATYVPRVDDNFFLADECPQYLNEYNRVLNMPETKAVMNRYAEMKSNLTKLTGRNVETFLNMYYLYHTLMAEKSLGLKLPEWTRDYFPDGLLFNATVAAYNVASATPLLKRLYSGPIIRTFLDNMMATQNRLKPTKIYLYGGHETNVAALLHAFDVYKPHVPHYSSAVILELLQQDKQYYVKLLHYLGIPPVVEELKMPNCEILCPFNKFMDIIQVLLPSDEELACDKRQTPDYAGTKYPSALQTMIQNLLKQSASGNNRRR</sequence>
<evidence type="ECO:0000256" key="6">
    <source>
        <dbReference type="ARBA" id="ARBA00023157"/>
    </source>
</evidence>
<comment type="similarity">
    <text evidence="2">Belongs to the histidine acid phosphatase family.</text>
</comment>
<keyword evidence="10" id="KW-1185">Reference proteome</keyword>
<dbReference type="InterPro" id="IPR029033">
    <property type="entry name" value="His_PPase_superfam"/>
</dbReference>
<gene>
    <name evidence="9" type="ORF">DMN91_002943</name>
    <name evidence="8" type="ORF">X777_07199</name>
</gene>
<keyword evidence="4" id="KW-0732">Signal</keyword>
<proteinExistence type="inferred from homology"/>
<dbReference type="PANTHER" id="PTHR11567">
    <property type="entry name" value="ACID PHOSPHATASE-RELATED"/>
    <property type="match status" value="1"/>
</dbReference>
<dbReference type="OMA" id="CDVLCPL"/>
<evidence type="ECO:0000256" key="4">
    <source>
        <dbReference type="ARBA" id="ARBA00022729"/>
    </source>
</evidence>